<feature type="region of interest" description="Disordered" evidence="1">
    <location>
        <begin position="25"/>
        <end position="46"/>
    </location>
</feature>
<dbReference type="AlphaFoldDB" id="A0A9P4IUC7"/>
<evidence type="ECO:0000313" key="3">
    <source>
        <dbReference type="Proteomes" id="UP000799439"/>
    </source>
</evidence>
<organism evidence="2 3">
    <name type="scientific">Myriangium duriaei CBS 260.36</name>
    <dbReference type="NCBI Taxonomy" id="1168546"/>
    <lineage>
        <taxon>Eukaryota</taxon>
        <taxon>Fungi</taxon>
        <taxon>Dikarya</taxon>
        <taxon>Ascomycota</taxon>
        <taxon>Pezizomycotina</taxon>
        <taxon>Dothideomycetes</taxon>
        <taxon>Dothideomycetidae</taxon>
        <taxon>Myriangiales</taxon>
        <taxon>Myriangiaceae</taxon>
        <taxon>Myriangium</taxon>
    </lineage>
</organism>
<evidence type="ECO:0000313" key="2">
    <source>
        <dbReference type="EMBL" id="KAF2147925.1"/>
    </source>
</evidence>
<accession>A0A9P4IUC7</accession>
<dbReference type="Proteomes" id="UP000799439">
    <property type="component" value="Unassembled WGS sequence"/>
</dbReference>
<comment type="caution">
    <text evidence="2">The sequence shown here is derived from an EMBL/GenBank/DDBJ whole genome shotgun (WGS) entry which is preliminary data.</text>
</comment>
<dbReference type="EMBL" id="ML996094">
    <property type="protein sequence ID" value="KAF2147925.1"/>
    <property type="molecule type" value="Genomic_DNA"/>
</dbReference>
<evidence type="ECO:0000256" key="1">
    <source>
        <dbReference type="SAM" id="MobiDB-lite"/>
    </source>
</evidence>
<name>A0A9P4IUC7_9PEZI</name>
<gene>
    <name evidence="2" type="ORF">K461DRAFT_66757</name>
</gene>
<sequence>MKILSGLRISHDKIRTKMTARVRPLDSSSMTKKLGPTDRAKTHRPRERPRVLCQMRMAVMVGGLLCYAISFETRQTAQSKLHSKIRSLCYSSDRSSSYHIVYCIDAVGRTAGRSILSSTTIRNLLYTTNIQVHTIRSRGCSIHTLHLSPR</sequence>
<protein>
    <submittedName>
        <fullName evidence="2">Uncharacterized protein</fullName>
    </submittedName>
</protein>
<keyword evidence="3" id="KW-1185">Reference proteome</keyword>
<proteinExistence type="predicted"/>
<reference evidence="2" key="1">
    <citation type="journal article" date="2020" name="Stud. Mycol.">
        <title>101 Dothideomycetes genomes: a test case for predicting lifestyles and emergence of pathogens.</title>
        <authorList>
            <person name="Haridas S."/>
            <person name="Albert R."/>
            <person name="Binder M."/>
            <person name="Bloem J."/>
            <person name="Labutti K."/>
            <person name="Salamov A."/>
            <person name="Andreopoulos B."/>
            <person name="Baker S."/>
            <person name="Barry K."/>
            <person name="Bills G."/>
            <person name="Bluhm B."/>
            <person name="Cannon C."/>
            <person name="Castanera R."/>
            <person name="Culley D."/>
            <person name="Daum C."/>
            <person name="Ezra D."/>
            <person name="Gonzalez J."/>
            <person name="Henrissat B."/>
            <person name="Kuo A."/>
            <person name="Liang C."/>
            <person name="Lipzen A."/>
            <person name="Lutzoni F."/>
            <person name="Magnuson J."/>
            <person name="Mondo S."/>
            <person name="Nolan M."/>
            <person name="Ohm R."/>
            <person name="Pangilinan J."/>
            <person name="Park H.-J."/>
            <person name="Ramirez L."/>
            <person name="Alfaro M."/>
            <person name="Sun H."/>
            <person name="Tritt A."/>
            <person name="Yoshinaga Y."/>
            <person name="Zwiers L.-H."/>
            <person name="Turgeon B."/>
            <person name="Goodwin S."/>
            <person name="Spatafora J."/>
            <person name="Crous P."/>
            <person name="Grigoriev I."/>
        </authorList>
    </citation>
    <scope>NUCLEOTIDE SEQUENCE</scope>
    <source>
        <strain evidence="2">CBS 260.36</strain>
    </source>
</reference>